<feature type="domain" description="DUF3943" evidence="2">
    <location>
        <begin position="131"/>
        <end position="236"/>
    </location>
</feature>
<evidence type="ECO:0000259" key="2">
    <source>
        <dbReference type="Pfam" id="PF13084"/>
    </source>
</evidence>
<keyword evidence="4" id="KW-1185">Reference proteome</keyword>
<proteinExistence type="predicted"/>
<organism evidence="3 4">
    <name type="scientific">Candidatus Tenderia electrophaga</name>
    <dbReference type="NCBI Taxonomy" id="1748243"/>
    <lineage>
        <taxon>Bacteria</taxon>
        <taxon>Pseudomonadati</taxon>
        <taxon>Pseudomonadota</taxon>
        <taxon>Gammaproteobacteria</taxon>
        <taxon>Candidatus Tenderiales</taxon>
        <taxon>Candidatus Tenderiaceae</taxon>
        <taxon>Candidatus Tenderia</taxon>
    </lineage>
</organism>
<reference evidence="3" key="1">
    <citation type="submission" date="2015-10" db="EMBL/GenBank/DDBJ databases">
        <title>Description of Candidatus Tenderia electrophaga gen. nov, sp. nov., an Uncultivated Electroautotroph from a Biocathode Enrichment.</title>
        <authorList>
            <person name="Eddie B.J."/>
            <person name="Malanoski A.P."/>
            <person name="Wang Z."/>
            <person name="Hall R.J."/>
            <person name="Oh S.D."/>
            <person name="Heiner C."/>
            <person name="Lin B."/>
            <person name="Strycharz-Glaven S.M."/>
        </authorList>
    </citation>
    <scope>NUCLEOTIDE SEQUENCE [LARGE SCALE GENOMIC DNA]</scope>
    <source>
        <strain evidence="3">NRL1</strain>
    </source>
</reference>
<sequence length="285" mass="31834">MTVKKLLGWLLALIPIPALCLDTALTGAQLDLRPQLGLGDAHLHIAAAATQDSEIAPATAQSADNAEFPHLEIPAEPDWDGITSDTKLFLLYQVAVVGVLYLMPESVSQWDDEDKSGNIFGKWDNNVNSLRKDSDDWAINFIGHPYFGAVYYVRARHRGFDRQASFWYGLIMSTIYEYGIEALFEPVSIQDMIFTPVGGAVMGEYFMIGHENIKRGIAARGYARTRDKVGLFFTDPLGAINDKVNQWFGTSDEQAARLELYPMLSARDDTLSSLEVRGVQAFYRW</sequence>
<dbReference type="Pfam" id="PF13084">
    <property type="entry name" value="DUF3943"/>
    <property type="match status" value="1"/>
</dbReference>
<dbReference type="InterPro" id="IPR025079">
    <property type="entry name" value="DUF3943"/>
</dbReference>
<protein>
    <recommendedName>
        <fullName evidence="2">DUF3943 domain-containing protein</fullName>
    </recommendedName>
</protein>
<feature type="signal peptide" evidence="1">
    <location>
        <begin position="1"/>
        <end position="20"/>
    </location>
</feature>
<dbReference type="EMBL" id="CP013099">
    <property type="protein sequence ID" value="ALP53539.1"/>
    <property type="molecule type" value="Genomic_DNA"/>
</dbReference>
<name>A0A0S2TEH7_9GAMM</name>
<dbReference type="Proteomes" id="UP000055136">
    <property type="component" value="Chromosome"/>
</dbReference>
<keyword evidence="1" id="KW-0732">Signal</keyword>
<feature type="chain" id="PRO_5006604958" description="DUF3943 domain-containing protein" evidence="1">
    <location>
        <begin position="21"/>
        <end position="285"/>
    </location>
</feature>
<dbReference type="STRING" id="1748243.Tel_10540"/>
<evidence type="ECO:0000313" key="3">
    <source>
        <dbReference type="EMBL" id="ALP53539.1"/>
    </source>
</evidence>
<dbReference type="AlphaFoldDB" id="A0A0S2TEH7"/>
<gene>
    <name evidence="3" type="ORF">Tel_10540</name>
</gene>
<evidence type="ECO:0000313" key="4">
    <source>
        <dbReference type="Proteomes" id="UP000055136"/>
    </source>
</evidence>
<accession>A0A0S2TEH7</accession>
<dbReference type="KEGG" id="tee:Tel_10540"/>
<evidence type="ECO:0000256" key="1">
    <source>
        <dbReference type="SAM" id="SignalP"/>
    </source>
</evidence>